<evidence type="ECO:0000313" key="3">
    <source>
        <dbReference type="Proteomes" id="UP000516437"/>
    </source>
</evidence>
<proteinExistence type="predicted"/>
<accession>A0A6A1UY82</accession>
<evidence type="ECO:0000313" key="2">
    <source>
        <dbReference type="EMBL" id="KAB1205066.1"/>
    </source>
</evidence>
<comment type="caution">
    <text evidence="2">The sequence shown here is derived from an EMBL/GenBank/DDBJ whole genome shotgun (WGS) entry which is preliminary data.</text>
</comment>
<organism evidence="2 3">
    <name type="scientific">Morella rubra</name>
    <name type="common">Chinese bayberry</name>
    <dbReference type="NCBI Taxonomy" id="262757"/>
    <lineage>
        <taxon>Eukaryota</taxon>
        <taxon>Viridiplantae</taxon>
        <taxon>Streptophyta</taxon>
        <taxon>Embryophyta</taxon>
        <taxon>Tracheophyta</taxon>
        <taxon>Spermatophyta</taxon>
        <taxon>Magnoliopsida</taxon>
        <taxon>eudicotyledons</taxon>
        <taxon>Gunneridae</taxon>
        <taxon>Pentapetalae</taxon>
        <taxon>rosids</taxon>
        <taxon>fabids</taxon>
        <taxon>Fagales</taxon>
        <taxon>Myricaceae</taxon>
        <taxon>Morella</taxon>
    </lineage>
</organism>
<reference evidence="2 3" key="1">
    <citation type="journal article" date="2019" name="Plant Biotechnol. J.">
        <title>The red bayberry genome and genetic basis of sex determination.</title>
        <authorList>
            <person name="Jia H.M."/>
            <person name="Jia H.J."/>
            <person name="Cai Q.L."/>
            <person name="Wang Y."/>
            <person name="Zhao H.B."/>
            <person name="Yang W.F."/>
            <person name="Wang G.Y."/>
            <person name="Li Y.H."/>
            <person name="Zhan D.L."/>
            <person name="Shen Y.T."/>
            <person name="Niu Q.F."/>
            <person name="Chang L."/>
            <person name="Qiu J."/>
            <person name="Zhao L."/>
            <person name="Xie H.B."/>
            <person name="Fu W.Y."/>
            <person name="Jin J."/>
            <person name="Li X.W."/>
            <person name="Jiao Y."/>
            <person name="Zhou C.C."/>
            <person name="Tu T."/>
            <person name="Chai C.Y."/>
            <person name="Gao J.L."/>
            <person name="Fan L.J."/>
            <person name="van de Weg E."/>
            <person name="Wang J.Y."/>
            <person name="Gao Z.S."/>
        </authorList>
    </citation>
    <scope>NUCLEOTIDE SEQUENCE [LARGE SCALE GENOMIC DNA]</scope>
    <source>
        <tissue evidence="2">Leaves</tissue>
    </source>
</reference>
<dbReference type="OrthoDB" id="1745953at2759"/>
<dbReference type="AlphaFoldDB" id="A0A6A1UY82"/>
<keyword evidence="1" id="KW-0175">Coiled coil</keyword>
<feature type="coiled-coil region" evidence="1">
    <location>
        <begin position="85"/>
        <end position="126"/>
    </location>
</feature>
<gene>
    <name evidence="2" type="ORF">CJ030_MR7G016710</name>
</gene>
<evidence type="ECO:0000256" key="1">
    <source>
        <dbReference type="SAM" id="Coils"/>
    </source>
</evidence>
<protein>
    <submittedName>
        <fullName evidence="2">Uncharacterized protein</fullName>
    </submittedName>
</protein>
<name>A0A6A1UY82_9ROSI</name>
<dbReference type="EMBL" id="RXIC02000025">
    <property type="protein sequence ID" value="KAB1205066.1"/>
    <property type="molecule type" value="Genomic_DNA"/>
</dbReference>
<dbReference type="Proteomes" id="UP000516437">
    <property type="component" value="Chromosome 7"/>
</dbReference>
<keyword evidence="3" id="KW-1185">Reference proteome</keyword>
<sequence length="149" mass="17299">MSDLLTQFLCWHSCLEAWEILETTHEGTKTVKNSKLQMLTTKFEEIRMKEDETFDEFYAKLNDIDINSETRHQRMNLILKKACKRDNLTATLEEYIKLSDDLKLKNLALEAEVKDLKCKLEKSNAQLQQFSSGSKKLDHMLSLGATPKI</sequence>